<gene>
    <name evidence="2" type="ORF">ACG02S_25450</name>
</gene>
<evidence type="ECO:0000256" key="1">
    <source>
        <dbReference type="SAM" id="MobiDB-lite"/>
    </source>
</evidence>
<organism evidence="2 3">
    <name type="scientific">Pelomonas dachongensis</name>
    <dbReference type="NCBI Taxonomy" id="3299029"/>
    <lineage>
        <taxon>Bacteria</taxon>
        <taxon>Pseudomonadati</taxon>
        <taxon>Pseudomonadota</taxon>
        <taxon>Betaproteobacteria</taxon>
        <taxon>Burkholderiales</taxon>
        <taxon>Sphaerotilaceae</taxon>
        <taxon>Roseateles</taxon>
    </lineage>
</organism>
<accession>A0ABW7EV64</accession>
<dbReference type="Proteomes" id="UP001606300">
    <property type="component" value="Unassembled WGS sequence"/>
</dbReference>
<reference evidence="2 3" key="1">
    <citation type="submission" date="2024-09" db="EMBL/GenBank/DDBJ databases">
        <title>Novel species of the genus Pelomonas and Roseateles isolated from streams.</title>
        <authorList>
            <person name="Lu H."/>
        </authorList>
    </citation>
    <scope>NUCLEOTIDE SEQUENCE [LARGE SCALE GENOMIC DNA]</scope>
    <source>
        <strain evidence="2 3">DC23W</strain>
    </source>
</reference>
<dbReference type="EMBL" id="JBIGHY010000019">
    <property type="protein sequence ID" value="MFG6417244.1"/>
    <property type="molecule type" value="Genomic_DNA"/>
</dbReference>
<keyword evidence="3" id="KW-1185">Reference proteome</keyword>
<dbReference type="Pfam" id="PF05930">
    <property type="entry name" value="Phage_AlpA"/>
    <property type="match status" value="1"/>
</dbReference>
<feature type="region of interest" description="Disordered" evidence="1">
    <location>
        <begin position="1"/>
        <end position="34"/>
    </location>
</feature>
<evidence type="ECO:0000313" key="3">
    <source>
        <dbReference type="Proteomes" id="UP001606300"/>
    </source>
</evidence>
<dbReference type="RefSeq" id="WP_394473302.1">
    <property type="nucleotide sequence ID" value="NZ_JBIGHY010000019.1"/>
</dbReference>
<name>A0ABW7EV64_9BURK</name>
<protein>
    <submittedName>
        <fullName evidence="2">AlpA family phage regulatory protein</fullName>
    </submittedName>
</protein>
<dbReference type="InterPro" id="IPR010260">
    <property type="entry name" value="AlpA"/>
</dbReference>
<feature type="compositionally biased region" description="Polar residues" evidence="1">
    <location>
        <begin position="7"/>
        <end position="25"/>
    </location>
</feature>
<proteinExistence type="predicted"/>
<comment type="caution">
    <text evidence="2">The sequence shown here is derived from an EMBL/GenBank/DDBJ whole genome shotgun (WGS) entry which is preliminary data.</text>
</comment>
<evidence type="ECO:0000313" key="2">
    <source>
        <dbReference type="EMBL" id="MFG6417244.1"/>
    </source>
</evidence>
<dbReference type="Gene3D" id="1.10.238.160">
    <property type="match status" value="1"/>
</dbReference>
<sequence length="105" mass="11955">MRHMNQRDINPQNHPINSAEAQTGHTRPALDDLAPVQVFNQPRHNLLRLAEVMRRTAIGRTSIYQMIKLNTFPRPVKVGSASLWIDVEISDWITQLMAARGQSSQ</sequence>